<sequence>MFSPVKSSTVRSQTWASISKHAELSAKCNLDVNLKWDHVRTCICLQALLLKPTDSSCLARAVGVGRLLGSDAQSFESPPPLLLICGSAIVNSTTVNHKACRDRRGAFGEPSKWQTPCMEWRRLHCPTHWTLTLTAQGQTAGAMWSLE</sequence>
<dbReference type="AlphaFoldDB" id="A0A9N7TWZ5"/>
<reference evidence="1" key="1">
    <citation type="submission" date="2020-03" db="EMBL/GenBank/DDBJ databases">
        <authorList>
            <person name="Weist P."/>
        </authorList>
    </citation>
    <scope>NUCLEOTIDE SEQUENCE</scope>
</reference>
<evidence type="ECO:0000313" key="2">
    <source>
        <dbReference type="Proteomes" id="UP001153269"/>
    </source>
</evidence>
<evidence type="ECO:0000313" key="1">
    <source>
        <dbReference type="EMBL" id="CAB1420665.1"/>
    </source>
</evidence>
<organism evidence="1 2">
    <name type="scientific">Pleuronectes platessa</name>
    <name type="common">European plaice</name>
    <dbReference type="NCBI Taxonomy" id="8262"/>
    <lineage>
        <taxon>Eukaryota</taxon>
        <taxon>Metazoa</taxon>
        <taxon>Chordata</taxon>
        <taxon>Craniata</taxon>
        <taxon>Vertebrata</taxon>
        <taxon>Euteleostomi</taxon>
        <taxon>Actinopterygii</taxon>
        <taxon>Neopterygii</taxon>
        <taxon>Teleostei</taxon>
        <taxon>Neoteleostei</taxon>
        <taxon>Acanthomorphata</taxon>
        <taxon>Carangaria</taxon>
        <taxon>Pleuronectiformes</taxon>
        <taxon>Pleuronectoidei</taxon>
        <taxon>Pleuronectidae</taxon>
        <taxon>Pleuronectes</taxon>
    </lineage>
</organism>
<accession>A0A9N7TWZ5</accession>
<name>A0A9N7TWZ5_PLEPL</name>
<proteinExistence type="predicted"/>
<keyword evidence="2" id="KW-1185">Reference proteome</keyword>
<dbReference type="Proteomes" id="UP001153269">
    <property type="component" value="Unassembled WGS sequence"/>
</dbReference>
<dbReference type="EMBL" id="CADEAL010000472">
    <property type="protein sequence ID" value="CAB1420665.1"/>
    <property type="molecule type" value="Genomic_DNA"/>
</dbReference>
<protein>
    <submittedName>
        <fullName evidence="1">Uncharacterized protein</fullName>
    </submittedName>
</protein>
<gene>
    <name evidence="1" type="ORF">PLEPLA_LOCUS8540</name>
</gene>
<comment type="caution">
    <text evidence="1">The sequence shown here is derived from an EMBL/GenBank/DDBJ whole genome shotgun (WGS) entry which is preliminary data.</text>
</comment>